<feature type="region of interest" description="Disordered" evidence="2">
    <location>
        <begin position="107"/>
        <end position="147"/>
    </location>
</feature>
<dbReference type="EMBL" id="CP034752">
    <property type="protein sequence ID" value="QBH95387.1"/>
    <property type="molecule type" value="Genomic_DNA"/>
</dbReference>
<sequence length="155" mass="16993">MITAVPISHDRIAGHFTKADSFIFINGEGRVICHHINPARESGCAGKKALLNLLGKQKTERVITRNIGERMLGKLLDRNLEVFQIDHSQLDTQVPGASETLPLTALTDSSQGRRSANYETKKESGGCGCHHGEEHETGEKTEGCHQHGGKRCCQH</sequence>
<dbReference type="Pfam" id="PF02579">
    <property type="entry name" value="Nitro_FeMo-Co"/>
    <property type="match status" value="1"/>
</dbReference>
<evidence type="ECO:0000313" key="5">
    <source>
        <dbReference type="Proteomes" id="UP000293154"/>
    </source>
</evidence>
<dbReference type="SUPFAM" id="SSF53146">
    <property type="entry name" value="Nitrogenase accessory factor-like"/>
    <property type="match status" value="1"/>
</dbReference>
<protein>
    <recommendedName>
        <fullName evidence="3">Dinitrogenase iron-molybdenum cofactor biosynthesis domain-containing protein</fullName>
    </recommendedName>
</protein>
<proteinExistence type="predicted"/>
<dbReference type="InterPro" id="IPR003731">
    <property type="entry name" value="Di-Nase_FeMo-co_biosynth"/>
</dbReference>
<dbReference type="AlphaFoldDB" id="A0A411WHD7"/>
<evidence type="ECO:0000259" key="3">
    <source>
        <dbReference type="Pfam" id="PF02579"/>
    </source>
</evidence>
<reference evidence="4 5" key="1">
    <citation type="submission" date="2019-03" db="EMBL/GenBank/DDBJ databases">
        <title>Pragia sp. nov. isolated from the gut tract of Carduelis flavirostris.</title>
        <authorList>
            <person name="Ge Y."/>
        </authorList>
    </citation>
    <scope>NUCLEOTIDE SEQUENCE [LARGE SCALE GENOMIC DNA]</scope>
    <source>
        <strain evidence="4 5">CF-458</strain>
    </source>
</reference>
<name>A0A411WHD7_9GAMM</name>
<accession>A0A411WHD7</accession>
<keyword evidence="5" id="KW-1185">Reference proteome</keyword>
<keyword evidence="1" id="KW-0535">Nitrogen fixation</keyword>
<gene>
    <name evidence="4" type="ORF">EKN56_02590</name>
</gene>
<feature type="compositionally biased region" description="Polar residues" evidence="2">
    <location>
        <begin position="107"/>
        <end position="118"/>
    </location>
</feature>
<organism evidence="4 5">
    <name type="scientific">Limnobaculum zhutongyuii</name>
    <dbReference type="NCBI Taxonomy" id="2498113"/>
    <lineage>
        <taxon>Bacteria</taxon>
        <taxon>Pseudomonadati</taxon>
        <taxon>Pseudomonadota</taxon>
        <taxon>Gammaproteobacteria</taxon>
        <taxon>Enterobacterales</taxon>
        <taxon>Budviciaceae</taxon>
        <taxon>Limnobaculum</taxon>
    </lineage>
</organism>
<dbReference type="Gene3D" id="3.30.420.130">
    <property type="entry name" value="Dinitrogenase iron-molybdenum cofactor biosynthesis domain"/>
    <property type="match status" value="1"/>
</dbReference>
<evidence type="ECO:0000256" key="1">
    <source>
        <dbReference type="ARBA" id="ARBA00023231"/>
    </source>
</evidence>
<evidence type="ECO:0000313" key="4">
    <source>
        <dbReference type="EMBL" id="QBH95387.1"/>
    </source>
</evidence>
<dbReference type="KEGG" id="prag:EKN56_02590"/>
<feature type="domain" description="Dinitrogenase iron-molybdenum cofactor biosynthesis" evidence="3">
    <location>
        <begin position="10"/>
        <end position="90"/>
    </location>
</feature>
<dbReference type="OrthoDB" id="6215304at2"/>
<dbReference type="InterPro" id="IPR036105">
    <property type="entry name" value="DiNase_FeMo-co_biosyn_sf"/>
</dbReference>
<dbReference type="RefSeq" id="WP_130590378.1">
    <property type="nucleotide sequence ID" value="NZ_CP034752.1"/>
</dbReference>
<feature type="compositionally biased region" description="Basic and acidic residues" evidence="2">
    <location>
        <begin position="119"/>
        <end position="145"/>
    </location>
</feature>
<evidence type="ECO:0000256" key="2">
    <source>
        <dbReference type="SAM" id="MobiDB-lite"/>
    </source>
</evidence>
<dbReference type="Proteomes" id="UP000293154">
    <property type="component" value="Chromosome"/>
</dbReference>